<organism evidence="2">
    <name type="scientific">Bacillus anthracis</name>
    <name type="common">anthrax bacterium</name>
    <dbReference type="NCBI Taxonomy" id="1392"/>
    <lineage>
        <taxon>Bacteria</taxon>
        <taxon>Bacillati</taxon>
        <taxon>Bacillota</taxon>
        <taxon>Bacilli</taxon>
        <taxon>Bacillales</taxon>
        <taxon>Bacillaceae</taxon>
        <taxon>Bacillus</taxon>
        <taxon>Bacillus cereus group</taxon>
    </lineage>
</organism>
<sequence>MNRSEADALDRFLTEPPKKQNKEQYENDEIDSTDFFGNEIADEDGVFQMWFKIFKYDKKAQLKCHELTAIVTQNSIVDVIEEFDQQYLEKIDYIGLGKVYKEALLND</sequence>
<feature type="region of interest" description="Disordered" evidence="1">
    <location>
        <begin position="1"/>
        <end position="28"/>
    </location>
</feature>
<feature type="compositionally biased region" description="Basic and acidic residues" evidence="1">
    <location>
        <begin position="1"/>
        <end position="25"/>
    </location>
</feature>
<accession>A0A640NQ08</accession>
<reference evidence="2" key="2">
    <citation type="submission" date="2019-12" db="EMBL/GenBank/DDBJ databases">
        <authorList>
            <person name="Hoang T.H.H."/>
            <person name="Okutani A."/>
        </authorList>
    </citation>
    <scope>NUCLEOTIDE SEQUENCE</scope>
    <source>
        <strain evidence="2">QuyetLC</strain>
    </source>
</reference>
<dbReference type="AlphaFoldDB" id="A0A640NQ08"/>
<dbReference type="EMBL" id="BLEY01000021">
    <property type="protein sequence ID" value="GEU27902.1"/>
    <property type="molecule type" value="Genomic_DNA"/>
</dbReference>
<reference evidence="2" key="1">
    <citation type="submission" date="2019-12" db="EMBL/GenBank/DDBJ databases">
        <title>Epidemiological and comparative genomic analysis of Bacillus anthracis isolated from northern Vietnam.</title>
        <authorList>
            <person name="Hoang T.T.H."/>
            <person name="Dang D.A."/>
            <person name="Pham M.H."/>
            <person name="Luong M.H."/>
            <person name="Tran N.D."/>
            <person name="Nguyen T.H."/>
            <person name="Nguyen T.T."/>
            <person name="Inoue S."/>
            <person name="Morikawa S."/>
            <person name="Okutani A."/>
        </authorList>
    </citation>
    <scope>NUCLEOTIDE SEQUENCE</scope>
    <source>
        <strain evidence="2">QuyetLC</strain>
    </source>
</reference>
<comment type="caution">
    <text evidence="2">The sequence shown here is derived from an EMBL/GenBank/DDBJ whole genome shotgun (WGS) entry which is preliminary data.</text>
</comment>
<protein>
    <submittedName>
        <fullName evidence="2">Uncharacterized protein</fullName>
    </submittedName>
</protein>
<name>A0A640NQ08_BACAN</name>
<gene>
    <name evidence="2" type="ORF">QuyetLC_22690</name>
</gene>
<evidence type="ECO:0000313" key="2">
    <source>
        <dbReference type="EMBL" id="GEU27902.1"/>
    </source>
</evidence>
<proteinExistence type="predicted"/>
<evidence type="ECO:0000256" key="1">
    <source>
        <dbReference type="SAM" id="MobiDB-lite"/>
    </source>
</evidence>